<reference evidence="3" key="2">
    <citation type="submission" date="2020-11" db="EMBL/GenBank/DDBJ databases">
        <authorList>
            <person name="McCartney M.A."/>
            <person name="Auch B."/>
            <person name="Kono T."/>
            <person name="Mallez S."/>
            <person name="Becker A."/>
            <person name="Gohl D.M."/>
            <person name="Silverstein K.A.T."/>
            <person name="Koren S."/>
            <person name="Bechman K.B."/>
            <person name="Herman A."/>
            <person name="Abrahante J.E."/>
            <person name="Garbe J."/>
        </authorList>
    </citation>
    <scope>NUCLEOTIDE SEQUENCE</scope>
    <source>
        <strain evidence="3">Duluth1</strain>
        <tissue evidence="3">Whole animal</tissue>
    </source>
</reference>
<feature type="region of interest" description="Disordered" evidence="2">
    <location>
        <begin position="193"/>
        <end position="591"/>
    </location>
</feature>
<feature type="compositionally biased region" description="Low complexity" evidence="2">
    <location>
        <begin position="375"/>
        <end position="388"/>
    </location>
</feature>
<comment type="similarity">
    <text evidence="1">Belongs to the PPP4R2 family.</text>
</comment>
<feature type="compositionally biased region" description="Basic and acidic residues" evidence="2">
    <location>
        <begin position="519"/>
        <end position="539"/>
    </location>
</feature>
<evidence type="ECO:0008006" key="5">
    <source>
        <dbReference type="Google" id="ProtNLM"/>
    </source>
</evidence>
<organism evidence="3 4">
    <name type="scientific">Dreissena polymorpha</name>
    <name type="common">Zebra mussel</name>
    <name type="synonym">Mytilus polymorpha</name>
    <dbReference type="NCBI Taxonomy" id="45954"/>
    <lineage>
        <taxon>Eukaryota</taxon>
        <taxon>Metazoa</taxon>
        <taxon>Spiralia</taxon>
        <taxon>Lophotrochozoa</taxon>
        <taxon>Mollusca</taxon>
        <taxon>Bivalvia</taxon>
        <taxon>Autobranchia</taxon>
        <taxon>Heteroconchia</taxon>
        <taxon>Euheterodonta</taxon>
        <taxon>Imparidentia</taxon>
        <taxon>Neoheterodontei</taxon>
        <taxon>Myida</taxon>
        <taxon>Dreissenoidea</taxon>
        <taxon>Dreissenidae</taxon>
        <taxon>Dreissena</taxon>
    </lineage>
</organism>
<feature type="compositionally biased region" description="Basic and acidic residues" evidence="2">
    <location>
        <begin position="424"/>
        <end position="436"/>
    </location>
</feature>
<evidence type="ECO:0000256" key="1">
    <source>
        <dbReference type="ARBA" id="ARBA00009207"/>
    </source>
</evidence>
<dbReference type="Pfam" id="PF09184">
    <property type="entry name" value="PPP4R2"/>
    <property type="match status" value="1"/>
</dbReference>
<keyword evidence="4" id="KW-1185">Reference proteome</keyword>
<dbReference type="AlphaFoldDB" id="A0A9D4MQA0"/>
<feature type="compositionally biased region" description="Low complexity" evidence="2">
    <location>
        <begin position="461"/>
        <end position="474"/>
    </location>
</feature>
<feature type="compositionally biased region" description="Basic and acidic residues" evidence="2">
    <location>
        <begin position="484"/>
        <end position="512"/>
    </location>
</feature>
<feature type="compositionally biased region" description="Basic and acidic residues" evidence="2">
    <location>
        <begin position="567"/>
        <end position="591"/>
    </location>
</feature>
<evidence type="ECO:0000313" key="4">
    <source>
        <dbReference type="Proteomes" id="UP000828390"/>
    </source>
</evidence>
<proteinExistence type="inferred from homology"/>
<reference evidence="3" key="1">
    <citation type="journal article" date="2019" name="bioRxiv">
        <title>The Genome of the Zebra Mussel, Dreissena polymorpha: A Resource for Invasive Species Research.</title>
        <authorList>
            <person name="McCartney M.A."/>
            <person name="Auch B."/>
            <person name="Kono T."/>
            <person name="Mallez S."/>
            <person name="Zhang Y."/>
            <person name="Obille A."/>
            <person name="Becker A."/>
            <person name="Abrahante J.E."/>
            <person name="Garbe J."/>
            <person name="Badalamenti J.P."/>
            <person name="Herman A."/>
            <person name="Mangelson H."/>
            <person name="Liachko I."/>
            <person name="Sullivan S."/>
            <person name="Sone E.D."/>
            <person name="Koren S."/>
            <person name="Silverstein K.A.T."/>
            <person name="Beckman K.B."/>
            <person name="Gohl D.M."/>
        </authorList>
    </citation>
    <scope>NUCLEOTIDE SEQUENCE</scope>
    <source>
        <strain evidence="3">Duluth1</strain>
        <tissue evidence="3">Whole animal</tissue>
    </source>
</reference>
<protein>
    <recommendedName>
        <fullName evidence="5">Serine/threonine-protein phosphatase 4 regulatory subunit 2</fullName>
    </recommendedName>
</protein>
<dbReference type="PANTHER" id="PTHR16487:SF0">
    <property type="entry name" value="PROTEIN PHOSPHATASE 4 REGULATORY SUBUNIT 2-RELATED"/>
    <property type="match status" value="1"/>
</dbReference>
<dbReference type="GO" id="GO:0005737">
    <property type="term" value="C:cytoplasm"/>
    <property type="evidence" value="ECO:0007669"/>
    <property type="project" value="TreeGrafter"/>
</dbReference>
<dbReference type="GO" id="GO:0019888">
    <property type="term" value="F:protein phosphatase regulator activity"/>
    <property type="evidence" value="ECO:0007669"/>
    <property type="project" value="InterPro"/>
</dbReference>
<feature type="compositionally biased region" description="Acidic residues" evidence="2">
    <location>
        <begin position="238"/>
        <end position="256"/>
    </location>
</feature>
<sequence length="591" mass="65535">MENQEKILNFLEEFDKSPSKNIPPTLEDYLKSVAKTGKTVFQWPLLKSLLVQKLELVMDEFNKDEPFERANPLPNVENAKFDEMKKRILEALQKFNSAPFTVQRLCELVTSPKKHYTQCDKFLRGIEKNVLVVTTVDPQGRKIVSESRFMVNGLDSNGVDQQHDSVNEFTDEKPFGSVPQIDWSSNHATAVWPAKSKAENQSSKNNDTDCRAVEKETVYETKKDENKSVSESVTVDNEAMEDSSSDTSEETTEDDVIMNNSTTKEVDQSQVVSDSVRLPPTSTLFSRIEKDDKTDSDNEDCVTDTETKSSKELSMPEQTDGVVALETPCDVESEEPETVLALDKSLGSKSVDPDPNSSLNPEESPAAQATEAIEGVETTTPETVSSTENEAEGPPEKKMKLSPVKDNITVSSSSPVGPPDDEESRGFEVVSDKVESNEDEASSETLEQPNVDVKRDETEEASTTASSTPEQASPIDTPVPESDQSEKAAKEKEKLEIKKAEDYLGKDAKDDTSVAAISHEGKKDPTDQVYETDVKKDQQTEQENTMTDNAAEEHVTQDEVAMETESATERAEEPESVEDLRSDESEPMDHE</sequence>
<dbReference type="PANTHER" id="PTHR16487">
    <property type="entry name" value="PPP4R2-RELATED PROTEIN"/>
    <property type="match status" value="1"/>
</dbReference>
<gene>
    <name evidence="3" type="ORF">DPMN_005449</name>
</gene>
<dbReference type="GO" id="GO:0005634">
    <property type="term" value="C:nucleus"/>
    <property type="evidence" value="ECO:0007669"/>
    <property type="project" value="TreeGrafter"/>
</dbReference>
<dbReference type="Proteomes" id="UP000828390">
    <property type="component" value="Unassembled WGS sequence"/>
</dbReference>
<evidence type="ECO:0000256" key="2">
    <source>
        <dbReference type="SAM" id="MobiDB-lite"/>
    </source>
</evidence>
<dbReference type="OrthoDB" id="341898at2759"/>
<name>A0A9D4MQA0_DREPO</name>
<dbReference type="EMBL" id="JAIWYP010000001">
    <property type="protein sequence ID" value="KAH3881523.1"/>
    <property type="molecule type" value="Genomic_DNA"/>
</dbReference>
<dbReference type="InterPro" id="IPR015267">
    <property type="entry name" value="PPP4R2"/>
</dbReference>
<evidence type="ECO:0000313" key="3">
    <source>
        <dbReference type="EMBL" id="KAH3881523.1"/>
    </source>
</evidence>
<dbReference type="GO" id="GO:0030289">
    <property type="term" value="C:protein phosphatase 4 complex"/>
    <property type="evidence" value="ECO:0007669"/>
    <property type="project" value="InterPro"/>
</dbReference>
<feature type="compositionally biased region" description="Basic and acidic residues" evidence="2">
    <location>
        <begin position="206"/>
        <end position="228"/>
    </location>
</feature>
<feature type="compositionally biased region" description="Basic and acidic residues" evidence="2">
    <location>
        <begin position="287"/>
        <end position="296"/>
    </location>
</feature>
<comment type="caution">
    <text evidence="3">The sequence shown here is derived from an EMBL/GenBank/DDBJ whole genome shotgun (WGS) entry which is preliminary data.</text>
</comment>
<accession>A0A9D4MQA0</accession>